<protein>
    <submittedName>
        <fullName evidence="3">Uncharacterized protein</fullName>
    </submittedName>
</protein>
<name>A0A6J7WSJ0_9CAUD</name>
<evidence type="ECO:0000313" key="3">
    <source>
        <dbReference type="EMBL" id="CAB5219692.1"/>
    </source>
</evidence>
<accession>A0A6J7WSJ0</accession>
<dbReference type="EMBL" id="LR796231">
    <property type="protein sequence ID" value="CAB4128951.1"/>
    <property type="molecule type" value="Genomic_DNA"/>
</dbReference>
<organism evidence="3">
    <name type="scientific">uncultured Caudovirales phage</name>
    <dbReference type="NCBI Taxonomy" id="2100421"/>
    <lineage>
        <taxon>Viruses</taxon>
        <taxon>Duplodnaviria</taxon>
        <taxon>Heunggongvirae</taxon>
        <taxon>Uroviricota</taxon>
        <taxon>Caudoviricetes</taxon>
        <taxon>Peduoviridae</taxon>
        <taxon>Maltschvirus</taxon>
        <taxon>Maltschvirus maltsch</taxon>
    </lineage>
</organism>
<reference evidence="3" key="1">
    <citation type="submission" date="2020-05" db="EMBL/GenBank/DDBJ databases">
        <authorList>
            <person name="Chiriac C."/>
            <person name="Salcher M."/>
            <person name="Ghai R."/>
            <person name="Kavagutti S V."/>
        </authorList>
    </citation>
    <scope>NUCLEOTIDE SEQUENCE</scope>
</reference>
<evidence type="ECO:0000256" key="1">
    <source>
        <dbReference type="SAM" id="MobiDB-lite"/>
    </source>
</evidence>
<feature type="region of interest" description="Disordered" evidence="1">
    <location>
        <begin position="1"/>
        <end position="55"/>
    </location>
</feature>
<feature type="compositionally biased region" description="Polar residues" evidence="1">
    <location>
        <begin position="1"/>
        <end position="16"/>
    </location>
</feature>
<evidence type="ECO:0000313" key="2">
    <source>
        <dbReference type="EMBL" id="CAB4128951.1"/>
    </source>
</evidence>
<gene>
    <name evidence="2" type="ORF">UFOVP113_125</name>
    <name evidence="3" type="ORF">UFOVP225_112</name>
</gene>
<sequence length="127" mass="13463">MSNSWWADKLGNQQVPVQRPASQPYVAPPSYPSQTPPPIAQATAEGHRLPSSATSYDRCPNCASGNYGKMPGVPEAKARCYDCGYPITQSGTGMPGMHIPSNGNTEAAKQISTANNFNPNVIVDKIG</sequence>
<feature type="compositionally biased region" description="Pro residues" evidence="1">
    <location>
        <begin position="26"/>
        <end position="39"/>
    </location>
</feature>
<proteinExistence type="predicted"/>
<dbReference type="EMBL" id="LR798275">
    <property type="protein sequence ID" value="CAB5219692.1"/>
    <property type="molecule type" value="Genomic_DNA"/>
</dbReference>